<evidence type="ECO:0000313" key="1">
    <source>
        <dbReference type="EMBL" id="KKT52062.1"/>
    </source>
</evidence>
<dbReference type="Proteomes" id="UP000034006">
    <property type="component" value="Unassembled WGS sequence"/>
</dbReference>
<sequence>MSFLHPDGFSTEDLHDEFLGHNRGKHSSVFKACPSSLLSWPDCGALDSSYFPFFRKNMSKC</sequence>
<name>A0A0G1K6V9_9BACT</name>
<gene>
    <name evidence="1" type="ORF">UW44_C0005G0104</name>
</gene>
<protein>
    <submittedName>
        <fullName evidence="1">Uncharacterized protein</fullName>
    </submittedName>
</protein>
<evidence type="ECO:0000313" key="2">
    <source>
        <dbReference type="Proteomes" id="UP000034006"/>
    </source>
</evidence>
<comment type="caution">
    <text evidence="1">The sequence shown here is derived from an EMBL/GenBank/DDBJ whole genome shotgun (WGS) entry which is preliminary data.</text>
</comment>
<accession>A0A0G1K6V9</accession>
<dbReference type="EMBL" id="LCIH01000005">
    <property type="protein sequence ID" value="KKT52062.1"/>
    <property type="molecule type" value="Genomic_DNA"/>
</dbReference>
<organism evidence="1 2">
    <name type="scientific">Candidatus Collierbacteria bacterium GW2011_GWB2_44_22</name>
    <dbReference type="NCBI Taxonomy" id="1618387"/>
    <lineage>
        <taxon>Bacteria</taxon>
        <taxon>Candidatus Collieribacteriota</taxon>
    </lineage>
</organism>
<proteinExistence type="predicted"/>
<dbReference type="AlphaFoldDB" id="A0A0G1K6V9"/>
<reference evidence="1 2" key="1">
    <citation type="journal article" date="2015" name="Nature">
        <title>rRNA introns, odd ribosomes, and small enigmatic genomes across a large radiation of phyla.</title>
        <authorList>
            <person name="Brown C.T."/>
            <person name="Hug L.A."/>
            <person name="Thomas B.C."/>
            <person name="Sharon I."/>
            <person name="Castelle C.J."/>
            <person name="Singh A."/>
            <person name="Wilkins M.J."/>
            <person name="Williams K.H."/>
            <person name="Banfield J.F."/>
        </authorList>
    </citation>
    <scope>NUCLEOTIDE SEQUENCE [LARGE SCALE GENOMIC DNA]</scope>
</reference>